<organism evidence="1">
    <name type="scientific">marine sediment metagenome</name>
    <dbReference type="NCBI Taxonomy" id="412755"/>
    <lineage>
        <taxon>unclassified sequences</taxon>
        <taxon>metagenomes</taxon>
        <taxon>ecological metagenomes</taxon>
    </lineage>
</organism>
<reference evidence="1" key="1">
    <citation type="journal article" date="2015" name="Nature">
        <title>Complex archaea that bridge the gap between prokaryotes and eukaryotes.</title>
        <authorList>
            <person name="Spang A."/>
            <person name="Saw J.H."/>
            <person name="Jorgensen S.L."/>
            <person name="Zaremba-Niedzwiedzka K."/>
            <person name="Martijn J."/>
            <person name="Lind A.E."/>
            <person name="van Eijk R."/>
            <person name="Schleper C."/>
            <person name="Guy L."/>
            <person name="Ettema T.J."/>
        </authorList>
    </citation>
    <scope>NUCLEOTIDE SEQUENCE</scope>
</reference>
<evidence type="ECO:0000313" key="1">
    <source>
        <dbReference type="EMBL" id="KKL09707.1"/>
    </source>
</evidence>
<proteinExistence type="predicted"/>
<name>A0A0F9B7F6_9ZZZZ</name>
<gene>
    <name evidence="1" type="ORF">LCGC14_2563170</name>
</gene>
<sequence>MSDNFKEVILGGFKRKLPRDEEKRRYQAYRQRAKDLFENVGFVDSKNISIHRTATVSMIPGGAFVEAAIWVPLTEIIDEPTDEKV</sequence>
<dbReference type="EMBL" id="LAZR01042362">
    <property type="protein sequence ID" value="KKL09707.1"/>
    <property type="molecule type" value="Genomic_DNA"/>
</dbReference>
<comment type="caution">
    <text evidence="1">The sequence shown here is derived from an EMBL/GenBank/DDBJ whole genome shotgun (WGS) entry which is preliminary data.</text>
</comment>
<accession>A0A0F9B7F6</accession>
<protein>
    <submittedName>
        <fullName evidence="1">Uncharacterized protein</fullName>
    </submittedName>
</protein>
<dbReference type="AlphaFoldDB" id="A0A0F9B7F6"/>